<dbReference type="Proteomes" id="UP000734823">
    <property type="component" value="Unassembled WGS sequence"/>
</dbReference>
<evidence type="ECO:0000313" key="3">
    <source>
        <dbReference type="Proteomes" id="UP000734823"/>
    </source>
</evidence>
<organism evidence="2 3">
    <name type="scientific">Actinokineospora xionganensis</name>
    <dbReference type="NCBI Taxonomy" id="2684470"/>
    <lineage>
        <taxon>Bacteria</taxon>
        <taxon>Bacillati</taxon>
        <taxon>Actinomycetota</taxon>
        <taxon>Actinomycetes</taxon>
        <taxon>Pseudonocardiales</taxon>
        <taxon>Pseudonocardiaceae</taxon>
        <taxon>Actinokineospora</taxon>
    </lineage>
</organism>
<feature type="domain" description="VOC" evidence="1">
    <location>
        <begin position="5"/>
        <end position="125"/>
    </location>
</feature>
<dbReference type="PROSITE" id="PS51819">
    <property type="entry name" value="VOC"/>
    <property type="match status" value="1"/>
</dbReference>
<name>A0ABR7L3D9_9PSEU</name>
<accession>A0ABR7L3D9</accession>
<dbReference type="Gene3D" id="3.10.180.10">
    <property type="entry name" value="2,3-Dihydroxybiphenyl 1,2-Dioxygenase, domain 1"/>
    <property type="match status" value="1"/>
</dbReference>
<evidence type="ECO:0000259" key="1">
    <source>
        <dbReference type="PROSITE" id="PS51819"/>
    </source>
</evidence>
<sequence length="129" mass="14009">MLNKSAITTMLPVSDVDRATRFYGETLGLTLRGKGPDGAPYFAAGMGDAIGLMPAKDTMPSKHTVLSFEVDDVAAEIKELEGRGVRFEDYDLPDLRTENHIAEMGGEKAAWFTDSEGNILCLHQDSKAT</sequence>
<dbReference type="InterPro" id="IPR004360">
    <property type="entry name" value="Glyas_Fos-R_dOase_dom"/>
</dbReference>
<comment type="caution">
    <text evidence="2">The sequence shown here is derived from an EMBL/GenBank/DDBJ whole genome shotgun (WGS) entry which is preliminary data.</text>
</comment>
<dbReference type="Pfam" id="PF00903">
    <property type="entry name" value="Glyoxalase"/>
    <property type="match status" value="1"/>
</dbReference>
<keyword evidence="3" id="KW-1185">Reference proteome</keyword>
<dbReference type="SUPFAM" id="SSF54593">
    <property type="entry name" value="Glyoxalase/Bleomycin resistance protein/Dihydroxybiphenyl dioxygenase"/>
    <property type="match status" value="1"/>
</dbReference>
<dbReference type="EMBL" id="JABVED010000003">
    <property type="protein sequence ID" value="MBC6447206.1"/>
    <property type="molecule type" value="Genomic_DNA"/>
</dbReference>
<protein>
    <submittedName>
        <fullName evidence="2">VOC family protein</fullName>
    </submittedName>
</protein>
<proteinExistence type="predicted"/>
<evidence type="ECO:0000313" key="2">
    <source>
        <dbReference type="EMBL" id="MBC6447206.1"/>
    </source>
</evidence>
<dbReference type="RefSeq" id="WP_187219680.1">
    <property type="nucleotide sequence ID" value="NZ_JABVED010000003.1"/>
</dbReference>
<dbReference type="InterPro" id="IPR037523">
    <property type="entry name" value="VOC_core"/>
</dbReference>
<dbReference type="InterPro" id="IPR029068">
    <property type="entry name" value="Glyas_Bleomycin-R_OHBP_Dase"/>
</dbReference>
<gene>
    <name evidence="2" type="ORF">GPZ80_08475</name>
</gene>
<reference evidence="2 3" key="1">
    <citation type="submission" date="2020-06" db="EMBL/GenBank/DDBJ databases">
        <title>Actinokineospora xiongansis sp. nov., isolated from soil of Baiyangdian.</title>
        <authorList>
            <person name="Zhang X."/>
        </authorList>
    </citation>
    <scope>NUCLEOTIDE SEQUENCE [LARGE SCALE GENOMIC DNA]</scope>
    <source>
        <strain evidence="2 3">HBU206404</strain>
    </source>
</reference>